<keyword evidence="3" id="KW-0597">Phosphoprotein</keyword>
<evidence type="ECO:0000256" key="1">
    <source>
        <dbReference type="ARBA" id="ARBA00000085"/>
    </source>
</evidence>
<comment type="caution">
    <text evidence="11">The sequence shown here is derived from an EMBL/GenBank/DDBJ whole genome shotgun (WGS) entry which is preliminary data.</text>
</comment>
<keyword evidence="9" id="KW-0812">Transmembrane</keyword>
<evidence type="ECO:0000256" key="8">
    <source>
        <dbReference type="ARBA" id="ARBA00023012"/>
    </source>
</evidence>
<protein>
    <recommendedName>
        <fullName evidence="2">histidine kinase</fullName>
        <ecNumber evidence="2">2.7.13.3</ecNumber>
    </recommendedName>
</protein>
<keyword evidence="6" id="KW-0418">Kinase</keyword>
<dbReference type="Gene3D" id="3.30.565.10">
    <property type="entry name" value="Histidine kinase-like ATPase, C-terminal domain"/>
    <property type="match status" value="1"/>
</dbReference>
<dbReference type="InterPro" id="IPR003594">
    <property type="entry name" value="HATPase_dom"/>
</dbReference>
<evidence type="ECO:0000256" key="5">
    <source>
        <dbReference type="ARBA" id="ARBA00022741"/>
    </source>
</evidence>
<feature type="transmembrane region" description="Helical" evidence="9">
    <location>
        <begin position="153"/>
        <end position="178"/>
    </location>
</feature>
<keyword evidence="8" id="KW-0902">Two-component regulatory system</keyword>
<evidence type="ECO:0000256" key="2">
    <source>
        <dbReference type="ARBA" id="ARBA00012438"/>
    </source>
</evidence>
<evidence type="ECO:0000256" key="4">
    <source>
        <dbReference type="ARBA" id="ARBA00022679"/>
    </source>
</evidence>
<keyword evidence="4" id="KW-0808">Transferase</keyword>
<dbReference type="Proteomes" id="UP000619101">
    <property type="component" value="Unassembled WGS sequence"/>
</dbReference>
<dbReference type="InterPro" id="IPR004358">
    <property type="entry name" value="Sig_transdc_His_kin-like_C"/>
</dbReference>
<evidence type="ECO:0000256" key="9">
    <source>
        <dbReference type="SAM" id="Phobius"/>
    </source>
</evidence>
<feature type="transmembrane region" description="Helical" evidence="9">
    <location>
        <begin position="95"/>
        <end position="113"/>
    </location>
</feature>
<dbReference type="PANTHER" id="PTHR43547:SF2">
    <property type="entry name" value="HYBRID SIGNAL TRANSDUCTION HISTIDINE KINASE C"/>
    <property type="match status" value="1"/>
</dbReference>
<organism evidence="11 12">
    <name type="scientific">Solibacillus faecavium</name>
    <dbReference type="NCBI Taxonomy" id="2762221"/>
    <lineage>
        <taxon>Bacteria</taxon>
        <taxon>Bacillati</taxon>
        <taxon>Bacillota</taxon>
        <taxon>Bacilli</taxon>
        <taxon>Bacillales</taxon>
        <taxon>Caryophanaceae</taxon>
        <taxon>Solibacillus</taxon>
    </lineage>
</organism>
<accession>A0ABR8Y3T8</accession>
<comment type="catalytic activity">
    <reaction evidence="1">
        <text>ATP + protein L-histidine = ADP + protein N-phospho-L-histidine.</text>
        <dbReference type="EC" id="2.7.13.3"/>
    </reaction>
</comment>
<name>A0ABR8Y3T8_9BACL</name>
<sequence length="421" mass="47278">MESTLPRIKSMNLFLFILLVACLTAIGSEIKFIPFEDGPFRFGLGSIIFFFVLLTRPLPILSTGLLTGIVVIISRSLLDFLIYGQDLAVQLLEHIPAGFFYITFALCFKLIALDEIKKQPFILGLLGALFEVVSNMVEYILTEILLASDQETLVISFLLFSVVGLLRSFFVVGIYSIITMSEQKKQLKQLMTIHSDLYVEALYLQKTMNQIEQLTANSYQLYKKLKTTEEKHALEALYIAQEIHEVKKDHERIYAGLSKITNQNYPSKFLLTDILAFIVEANESYAKYLNKSISFTLICPEDFVTKKHIALFAILNNLVANAVEAIEKSGFVTVSVTVEKETTTFIVEDNGIGIEESLIPVIFDPGYTSKFNEQGQGSTGIGLSHTKTIVENLEGKIHITSDTSTCFIVQIPSKNIQKEIF</sequence>
<evidence type="ECO:0000256" key="6">
    <source>
        <dbReference type="ARBA" id="ARBA00022777"/>
    </source>
</evidence>
<dbReference type="EMBL" id="JACSPZ010000016">
    <property type="protein sequence ID" value="MBD8038783.1"/>
    <property type="molecule type" value="Genomic_DNA"/>
</dbReference>
<keyword evidence="9" id="KW-1133">Transmembrane helix</keyword>
<keyword evidence="12" id="KW-1185">Reference proteome</keyword>
<evidence type="ECO:0000313" key="12">
    <source>
        <dbReference type="Proteomes" id="UP000619101"/>
    </source>
</evidence>
<keyword evidence="7" id="KW-0067">ATP-binding</keyword>
<dbReference type="EC" id="2.7.13.3" evidence="2"/>
<feature type="transmembrane region" description="Helical" evidence="9">
    <location>
        <begin position="38"/>
        <end position="54"/>
    </location>
</feature>
<dbReference type="InterPro" id="IPR036890">
    <property type="entry name" value="HATPase_C_sf"/>
</dbReference>
<dbReference type="PANTHER" id="PTHR43547">
    <property type="entry name" value="TWO-COMPONENT HISTIDINE KINASE"/>
    <property type="match status" value="1"/>
</dbReference>
<proteinExistence type="predicted"/>
<feature type="transmembrane region" description="Helical" evidence="9">
    <location>
        <begin position="120"/>
        <end position="141"/>
    </location>
</feature>
<evidence type="ECO:0000256" key="7">
    <source>
        <dbReference type="ARBA" id="ARBA00022840"/>
    </source>
</evidence>
<dbReference type="SUPFAM" id="SSF55874">
    <property type="entry name" value="ATPase domain of HSP90 chaperone/DNA topoisomerase II/histidine kinase"/>
    <property type="match status" value="1"/>
</dbReference>
<keyword evidence="5" id="KW-0547">Nucleotide-binding</keyword>
<dbReference type="InterPro" id="IPR005467">
    <property type="entry name" value="His_kinase_dom"/>
</dbReference>
<evidence type="ECO:0000256" key="3">
    <source>
        <dbReference type="ARBA" id="ARBA00022553"/>
    </source>
</evidence>
<reference evidence="11 12" key="1">
    <citation type="submission" date="2020-08" db="EMBL/GenBank/DDBJ databases">
        <title>A Genomic Blueprint of the Chicken Gut Microbiome.</title>
        <authorList>
            <person name="Gilroy R."/>
            <person name="Ravi A."/>
            <person name="Getino M."/>
            <person name="Pursley I."/>
            <person name="Horton D.L."/>
            <person name="Alikhan N.-F."/>
            <person name="Baker D."/>
            <person name="Gharbi K."/>
            <person name="Hall N."/>
            <person name="Watson M."/>
            <person name="Adriaenssens E.M."/>
            <person name="Foster-Nyarko E."/>
            <person name="Jarju S."/>
            <person name="Secka A."/>
            <person name="Antonio M."/>
            <person name="Oren A."/>
            <person name="Chaudhuri R."/>
            <person name="La Ragione R.M."/>
            <person name="Hildebrand F."/>
            <person name="Pallen M.J."/>
        </authorList>
    </citation>
    <scope>NUCLEOTIDE SEQUENCE [LARGE SCALE GENOMIC DNA]</scope>
    <source>
        <strain evidence="11 12">A46</strain>
    </source>
</reference>
<feature type="domain" description="Histidine kinase" evidence="10">
    <location>
        <begin position="271"/>
        <end position="415"/>
    </location>
</feature>
<dbReference type="Pfam" id="PF02518">
    <property type="entry name" value="HATPase_c"/>
    <property type="match status" value="1"/>
</dbReference>
<evidence type="ECO:0000313" key="11">
    <source>
        <dbReference type="EMBL" id="MBD8038783.1"/>
    </source>
</evidence>
<keyword evidence="9" id="KW-0472">Membrane</keyword>
<dbReference type="PROSITE" id="PS51257">
    <property type="entry name" value="PROKAR_LIPOPROTEIN"/>
    <property type="match status" value="1"/>
</dbReference>
<gene>
    <name evidence="11" type="ORF">H9635_18730</name>
</gene>
<evidence type="ECO:0000259" key="10">
    <source>
        <dbReference type="PROSITE" id="PS50109"/>
    </source>
</evidence>
<feature type="transmembrane region" description="Helical" evidence="9">
    <location>
        <begin position="61"/>
        <end position="83"/>
    </location>
</feature>
<dbReference type="PROSITE" id="PS50109">
    <property type="entry name" value="HIS_KIN"/>
    <property type="match status" value="1"/>
</dbReference>
<dbReference type="PRINTS" id="PR00344">
    <property type="entry name" value="BCTRLSENSOR"/>
</dbReference>
<dbReference type="SMART" id="SM00387">
    <property type="entry name" value="HATPase_c"/>
    <property type="match status" value="1"/>
</dbReference>